<evidence type="ECO:0000256" key="5">
    <source>
        <dbReference type="ARBA" id="ARBA00022475"/>
    </source>
</evidence>
<dbReference type="CDD" id="cd14066">
    <property type="entry name" value="STKc_IRAK"/>
    <property type="match status" value="1"/>
</dbReference>
<dbReference type="InterPro" id="IPR013320">
    <property type="entry name" value="ConA-like_dom_sf"/>
</dbReference>
<dbReference type="PANTHER" id="PTHR27007">
    <property type="match status" value="1"/>
</dbReference>
<dbReference type="Pfam" id="PF00069">
    <property type="entry name" value="Pkinase"/>
    <property type="match status" value="1"/>
</dbReference>
<evidence type="ECO:0000256" key="16">
    <source>
        <dbReference type="ARBA" id="ARBA00023170"/>
    </source>
</evidence>
<dbReference type="Gene3D" id="2.60.120.200">
    <property type="match status" value="1"/>
</dbReference>
<dbReference type="FunFam" id="1.10.510.10:FF:000240">
    <property type="entry name" value="Lectin-domain containing receptor kinase A4.3"/>
    <property type="match status" value="1"/>
</dbReference>
<evidence type="ECO:0000256" key="8">
    <source>
        <dbReference type="ARBA" id="ARBA00022692"/>
    </source>
</evidence>
<dbReference type="AlphaFoldDB" id="A0AAQ3QNA0"/>
<keyword evidence="9 20" id="KW-0732">Signal</keyword>
<dbReference type="PROSITE" id="PS00307">
    <property type="entry name" value="LECTIN_LEGUME_BETA"/>
    <property type="match status" value="1"/>
</dbReference>
<dbReference type="InterPro" id="IPR000719">
    <property type="entry name" value="Prot_kinase_dom"/>
</dbReference>
<keyword evidence="16 22" id="KW-0675">Receptor</keyword>
<evidence type="ECO:0000313" key="22">
    <source>
        <dbReference type="EMBL" id="WOL15481.1"/>
    </source>
</evidence>
<dbReference type="PROSITE" id="PS50011">
    <property type="entry name" value="PROTEIN_KINASE_DOM"/>
    <property type="match status" value="1"/>
</dbReference>
<dbReference type="SUPFAM" id="SSF56112">
    <property type="entry name" value="Protein kinase-like (PK-like)"/>
    <property type="match status" value="1"/>
</dbReference>
<comment type="similarity">
    <text evidence="2">In the N-terminal section; belongs to the leguminous lectin family.</text>
</comment>
<evidence type="ECO:0000313" key="23">
    <source>
        <dbReference type="Proteomes" id="UP001327560"/>
    </source>
</evidence>
<evidence type="ECO:0000256" key="3">
    <source>
        <dbReference type="ARBA" id="ARBA00010217"/>
    </source>
</evidence>
<evidence type="ECO:0000256" key="17">
    <source>
        <dbReference type="ARBA" id="ARBA00023180"/>
    </source>
</evidence>
<name>A0AAQ3QNA0_9LILI</name>
<keyword evidence="6" id="KW-0723">Serine/threonine-protein kinase</keyword>
<evidence type="ECO:0000256" key="18">
    <source>
        <dbReference type="PROSITE-ProRule" id="PRU10141"/>
    </source>
</evidence>
<feature type="binding site" evidence="18">
    <location>
        <position position="378"/>
    </location>
    <ligand>
        <name>ATP</name>
        <dbReference type="ChEBI" id="CHEBI:30616"/>
    </ligand>
</feature>
<dbReference type="CDD" id="cd06899">
    <property type="entry name" value="lectin_legume_LecRK_Arcelin_ConA"/>
    <property type="match status" value="1"/>
</dbReference>
<feature type="domain" description="Protein kinase" evidence="21">
    <location>
        <begin position="347"/>
        <end position="630"/>
    </location>
</feature>
<reference evidence="22 23" key="1">
    <citation type="submission" date="2023-10" db="EMBL/GenBank/DDBJ databases">
        <title>Chromosome-scale genome assembly provides insights into flower coloration mechanisms of Canna indica.</title>
        <authorList>
            <person name="Li C."/>
        </authorList>
    </citation>
    <scope>NUCLEOTIDE SEQUENCE [LARGE SCALE GENOMIC DNA]</scope>
    <source>
        <tissue evidence="22">Flower</tissue>
    </source>
</reference>
<keyword evidence="12 22" id="KW-0418">Kinase</keyword>
<feature type="transmembrane region" description="Helical" evidence="19">
    <location>
        <begin position="282"/>
        <end position="304"/>
    </location>
</feature>
<evidence type="ECO:0000256" key="20">
    <source>
        <dbReference type="SAM" id="SignalP"/>
    </source>
</evidence>
<dbReference type="FunFam" id="3.30.200.20:FF:000168">
    <property type="entry name" value="L-type lectin-domain containing receptor kinase IX.1"/>
    <property type="match status" value="1"/>
</dbReference>
<evidence type="ECO:0000256" key="14">
    <source>
        <dbReference type="ARBA" id="ARBA00022989"/>
    </source>
</evidence>
<dbReference type="GO" id="GO:0005886">
    <property type="term" value="C:plasma membrane"/>
    <property type="evidence" value="ECO:0007669"/>
    <property type="project" value="UniProtKB-SubCell"/>
</dbReference>
<protein>
    <recommendedName>
        <fullName evidence="4">non-specific serine/threonine protein kinase</fullName>
        <ecNumber evidence="4">2.7.11.1</ecNumber>
    </recommendedName>
</protein>
<keyword evidence="7" id="KW-0808">Transferase</keyword>
<keyword evidence="11 18" id="KW-0547">Nucleotide-binding</keyword>
<evidence type="ECO:0000259" key="21">
    <source>
        <dbReference type="PROSITE" id="PS50011"/>
    </source>
</evidence>
<keyword evidence="23" id="KW-1185">Reference proteome</keyword>
<keyword evidence="17" id="KW-0325">Glycoprotein</keyword>
<dbReference type="SUPFAM" id="SSF49899">
    <property type="entry name" value="Concanavalin A-like lectins/glucanases"/>
    <property type="match status" value="1"/>
</dbReference>
<dbReference type="InterPro" id="IPR011009">
    <property type="entry name" value="Kinase-like_dom_sf"/>
</dbReference>
<dbReference type="GO" id="GO:0030246">
    <property type="term" value="F:carbohydrate binding"/>
    <property type="evidence" value="ECO:0007669"/>
    <property type="project" value="UniProtKB-KW"/>
</dbReference>
<dbReference type="GO" id="GO:0005524">
    <property type="term" value="F:ATP binding"/>
    <property type="evidence" value="ECO:0007669"/>
    <property type="project" value="UniProtKB-UniRule"/>
</dbReference>
<dbReference type="SMART" id="SM00220">
    <property type="entry name" value="S_TKc"/>
    <property type="match status" value="1"/>
</dbReference>
<dbReference type="InterPro" id="IPR017441">
    <property type="entry name" value="Protein_kinase_ATP_BS"/>
</dbReference>
<proteinExistence type="inferred from homology"/>
<feature type="signal peptide" evidence="20">
    <location>
        <begin position="1"/>
        <end position="23"/>
    </location>
</feature>
<evidence type="ECO:0000256" key="11">
    <source>
        <dbReference type="ARBA" id="ARBA00022741"/>
    </source>
</evidence>
<dbReference type="Pfam" id="PF00139">
    <property type="entry name" value="Lectin_legB"/>
    <property type="match status" value="1"/>
</dbReference>
<keyword evidence="8 19" id="KW-0812">Transmembrane</keyword>
<evidence type="ECO:0000256" key="1">
    <source>
        <dbReference type="ARBA" id="ARBA00004251"/>
    </source>
</evidence>
<evidence type="ECO:0000256" key="12">
    <source>
        <dbReference type="ARBA" id="ARBA00022777"/>
    </source>
</evidence>
<dbReference type="PROSITE" id="PS00108">
    <property type="entry name" value="PROTEIN_KINASE_ST"/>
    <property type="match status" value="1"/>
</dbReference>
<evidence type="ECO:0000256" key="2">
    <source>
        <dbReference type="ARBA" id="ARBA00008536"/>
    </source>
</evidence>
<dbReference type="InterPro" id="IPR008271">
    <property type="entry name" value="Ser/Thr_kinase_AS"/>
</dbReference>
<dbReference type="Proteomes" id="UP001327560">
    <property type="component" value="Chromosome 7"/>
</dbReference>
<dbReference type="InterPro" id="IPR050528">
    <property type="entry name" value="L-type_Lectin-RKs"/>
</dbReference>
<dbReference type="Gene3D" id="3.30.200.20">
    <property type="entry name" value="Phosphorylase Kinase, domain 1"/>
    <property type="match status" value="1"/>
</dbReference>
<accession>A0AAQ3QNA0</accession>
<dbReference type="InterPro" id="IPR019825">
    <property type="entry name" value="Lectin_legB_Mn/Ca_BS"/>
</dbReference>
<evidence type="ECO:0000256" key="6">
    <source>
        <dbReference type="ARBA" id="ARBA00022527"/>
    </source>
</evidence>
<dbReference type="GO" id="GO:0004674">
    <property type="term" value="F:protein serine/threonine kinase activity"/>
    <property type="evidence" value="ECO:0007669"/>
    <property type="project" value="UniProtKB-KW"/>
</dbReference>
<dbReference type="EMBL" id="CP136896">
    <property type="protein sequence ID" value="WOL15481.1"/>
    <property type="molecule type" value="Genomic_DNA"/>
</dbReference>
<keyword evidence="13 18" id="KW-0067">ATP-binding</keyword>
<dbReference type="GO" id="GO:0002229">
    <property type="term" value="P:defense response to oomycetes"/>
    <property type="evidence" value="ECO:0007669"/>
    <property type="project" value="UniProtKB-ARBA"/>
</dbReference>
<dbReference type="PROSITE" id="PS00107">
    <property type="entry name" value="PROTEIN_KINASE_ATP"/>
    <property type="match status" value="1"/>
</dbReference>
<comment type="subcellular location">
    <subcellularLocation>
        <location evidence="1">Cell membrane</location>
        <topology evidence="1">Single-pass type I membrane protein</topology>
    </subcellularLocation>
</comment>
<evidence type="ECO:0000256" key="9">
    <source>
        <dbReference type="ARBA" id="ARBA00022729"/>
    </source>
</evidence>
<dbReference type="Gene3D" id="1.10.510.10">
    <property type="entry name" value="Transferase(Phosphotransferase) domain 1"/>
    <property type="match status" value="1"/>
</dbReference>
<evidence type="ECO:0000256" key="13">
    <source>
        <dbReference type="ARBA" id="ARBA00022840"/>
    </source>
</evidence>
<gene>
    <name evidence="22" type="ORF">Cni_G24262</name>
</gene>
<evidence type="ECO:0000256" key="10">
    <source>
        <dbReference type="ARBA" id="ARBA00022734"/>
    </source>
</evidence>
<evidence type="ECO:0000256" key="7">
    <source>
        <dbReference type="ARBA" id="ARBA00022679"/>
    </source>
</evidence>
<evidence type="ECO:0000256" key="15">
    <source>
        <dbReference type="ARBA" id="ARBA00023136"/>
    </source>
</evidence>
<organism evidence="22 23">
    <name type="scientific">Canna indica</name>
    <name type="common">Indian-shot</name>
    <dbReference type="NCBI Taxonomy" id="4628"/>
    <lineage>
        <taxon>Eukaryota</taxon>
        <taxon>Viridiplantae</taxon>
        <taxon>Streptophyta</taxon>
        <taxon>Embryophyta</taxon>
        <taxon>Tracheophyta</taxon>
        <taxon>Spermatophyta</taxon>
        <taxon>Magnoliopsida</taxon>
        <taxon>Liliopsida</taxon>
        <taxon>Zingiberales</taxon>
        <taxon>Cannaceae</taxon>
        <taxon>Canna</taxon>
    </lineage>
</organism>
<sequence length="667" mass="74044">MANLFCFRWFLLLFWGSFPLATSLNFSFNFTGSQGIEDANNLYLNGSISPTNAGLQLTTNSRTDNVNYAAGRALYRDPLRLWDSVSGDLTSFTTHFSFKIFKFPDINSTGDGIAFFLAPKYESPIPDNSGGEDLGLFNGSAHQVVAVEFDSFSNYFDPPGRYDHIGIDVYSVKSIAFANLVNFSITNASNILLGTVTYDGDSMNLTVLLSYTSVYPSVDGRSWNTSTVIDLRKYLPEEVVFGFSATTGASAEAHVILSWDFNSTELQTRSPAPAPETHGSRLLLGVVIGVGIILCAIGLVWFGLWQWRTRRRRGADDDLLSMDILFDQGRGPRSFSFQELLNATSNFAEQGKLGEGGFGAVYRGVLPDMNSLQVAIKKISKGSMQGKKEYMSEVTLFSQLRHRNLVQLIGYCHEDGEFLLVYQYMPNGSLDKHLYDPNRLLGWPERHKIAVGLASALLYLHDEWEKCVVHRDIKPSNVMLDQEFNAKLGDFGLARLVDHHFTGVTTVLAGTKGYLGPEYEKTGKARKESDVYSFGVVALELACGRKPINYAEPPNKINLIEWVRELYERGACLEAADQRLNNEFDERLMERLMVVGLWCTHQDHKLRPSIRRAIGVLSFDAPLPDLLPLLNMPRQEGYASSSSGGFSMTSGGASLNSISASSNFSVR</sequence>
<dbReference type="EC" id="2.7.11.1" evidence="4"/>
<evidence type="ECO:0000256" key="4">
    <source>
        <dbReference type="ARBA" id="ARBA00012513"/>
    </source>
</evidence>
<keyword evidence="14 19" id="KW-1133">Transmembrane helix</keyword>
<dbReference type="InterPro" id="IPR001220">
    <property type="entry name" value="Legume_lectin_dom"/>
</dbReference>
<comment type="similarity">
    <text evidence="3">In the C-terminal section; belongs to the protein kinase superfamily. Ser/Thr protein kinase family.</text>
</comment>
<keyword evidence="5" id="KW-1003">Cell membrane</keyword>
<keyword evidence="10" id="KW-0430">Lectin</keyword>
<keyword evidence="15 19" id="KW-0472">Membrane</keyword>
<feature type="chain" id="PRO_5042812197" description="non-specific serine/threonine protein kinase" evidence="20">
    <location>
        <begin position="24"/>
        <end position="667"/>
    </location>
</feature>
<evidence type="ECO:0000256" key="19">
    <source>
        <dbReference type="SAM" id="Phobius"/>
    </source>
</evidence>